<dbReference type="PROSITE" id="PS00491">
    <property type="entry name" value="PROLINE_PEPTIDASE"/>
    <property type="match status" value="1"/>
</dbReference>
<dbReference type="GO" id="GO:0070006">
    <property type="term" value="F:metalloaminopeptidase activity"/>
    <property type="evidence" value="ECO:0007669"/>
    <property type="project" value="InterPro"/>
</dbReference>
<dbReference type="Pfam" id="PF16188">
    <property type="entry name" value="Peptidase_M24_C"/>
    <property type="match status" value="1"/>
</dbReference>
<accession>A0A7S4HTA2</accession>
<evidence type="ECO:0000256" key="2">
    <source>
        <dbReference type="ARBA" id="ARBA00008766"/>
    </source>
</evidence>
<protein>
    <submittedName>
        <fullName evidence="10">Uncharacterized protein</fullName>
    </submittedName>
</protein>
<dbReference type="Gene3D" id="3.90.230.10">
    <property type="entry name" value="Creatinase/methionine aminopeptidase superfamily"/>
    <property type="match status" value="1"/>
</dbReference>
<reference evidence="10" key="1">
    <citation type="submission" date="2021-01" db="EMBL/GenBank/DDBJ databases">
        <authorList>
            <person name="Corre E."/>
            <person name="Pelletier E."/>
            <person name="Niang G."/>
            <person name="Scheremetjew M."/>
            <person name="Finn R."/>
            <person name="Kale V."/>
            <person name="Holt S."/>
            <person name="Cochrane G."/>
            <person name="Meng A."/>
            <person name="Brown T."/>
            <person name="Cohen L."/>
        </authorList>
    </citation>
    <scope>NUCLEOTIDE SEQUENCE</scope>
    <source>
        <strain evidence="10">DIVA3 518/3/11/1/6</strain>
    </source>
</reference>
<organism evidence="10">
    <name type="scientific">Vannella robusta</name>
    <dbReference type="NCBI Taxonomy" id="1487602"/>
    <lineage>
        <taxon>Eukaryota</taxon>
        <taxon>Amoebozoa</taxon>
        <taxon>Discosea</taxon>
        <taxon>Flabellinia</taxon>
        <taxon>Vannellidae</taxon>
        <taxon>Vannella</taxon>
    </lineage>
</organism>
<dbReference type="InterPro" id="IPR050422">
    <property type="entry name" value="X-Pro_aminopeptidase_P"/>
</dbReference>
<proteinExistence type="inferred from homology"/>
<dbReference type="EMBL" id="HBKP01006060">
    <property type="protein sequence ID" value="CAE2208813.1"/>
    <property type="molecule type" value="Transcribed_RNA"/>
</dbReference>
<keyword evidence="5" id="KW-0464">Manganese</keyword>
<dbReference type="InterPro" id="IPR001131">
    <property type="entry name" value="Peptidase_M24B_aminopep-P_CS"/>
</dbReference>
<dbReference type="PANTHER" id="PTHR43763:SF6">
    <property type="entry name" value="XAA-PRO AMINOPEPTIDASE 1"/>
    <property type="match status" value="1"/>
</dbReference>
<dbReference type="Pfam" id="PF01321">
    <property type="entry name" value="Creatinase_N"/>
    <property type="match status" value="1"/>
</dbReference>
<dbReference type="InterPro" id="IPR033740">
    <property type="entry name" value="Pept_M24B"/>
</dbReference>
<comment type="similarity">
    <text evidence="2 6">Belongs to the peptidase M24B family.</text>
</comment>
<dbReference type="AlphaFoldDB" id="A0A7S4HTA2"/>
<dbReference type="InterPro" id="IPR036005">
    <property type="entry name" value="Creatinase/aminopeptidase-like"/>
</dbReference>
<evidence type="ECO:0000256" key="1">
    <source>
        <dbReference type="ARBA" id="ARBA00001936"/>
    </source>
</evidence>
<keyword evidence="3 6" id="KW-0479">Metal-binding</keyword>
<dbReference type="InterPro" id="IPR000994">
    <property type="entry name" value="Pept_M24"/>
</dbReference>
<sequence>MGVLRDAMRKRSLQAFIIPSSDAHMSEYICEADMQREFISGFTGSNGTAVVTTNKAALWTDGRYFLQASQQLSSDWTLMKSGLPDTPSISKWLLGELSSGSSVGFEGSKNSYGSYKKWKKELSKDKENHLELISVSPDFFDSCWPDRPSYPKNPVFVHPLKYSGQPTSEKLANARKEMEKKKAELLVVSALDEIAWLLNIRGSDISYNPVALSYVIVTPEEVFWFIAPHKLSDEVREHLKDLNITYKGYEELFTVLRDMSGRRVWVDPACSNSAIYQEIPEEFRISDHSPLSIPKAIKNEVEQQGLRDSCLRDSAAIVEYLAWLEHQLKEGAKITEFEGSMKLLEFRQKQDRFVDVSFATISGSGPNGAIIHYHATQDHCSIIDHKNLYLCDSGAQYYDGTTDVTRTVHYLEPTAHEKRCFTRVLQGHIDLASTIFPKGTEGRMLDPIARLPLWKDGLEYRHGTGHGVGSFLNVHEPPTLISSSAGNRGAYFSNPFKPGMTVTIEPGYYEDGAFGIRIENDYLITEAETPNHFEDLPFYTFENLTWVPIQPSLVNSSLLSTVQRKWLNEYNQRCKEKLAPLLSDELAIDYVTRNTLPIE</sequence>
<comment type="cofactor">
    <cofactor evidence="1">
        <name>Mn(2+)</name>
        <dbReference type="ChEBI" id="CHEBI:29035"/>
    </cofactor>
</comment>
<evidence type="ECO:0000256" key="4">
    <source>
        <dbReference type="ARBA" id="ARBA00022801"/>
    </source>
</evidence>
<dbReference type="SUPFAM" id="SSF55920">
    <property type="entry name" value="Creatinase/aminopeptidase"/>
    <property type="match status" value="1"/>
</dbReference>
<feature type="domain" description="Peptidase M24 C-terminal" evidence="9">
    <location>
        <begin position="537"/>
        <end position="598"/>
    </location>
</feature>
<evidence type="ECO:0000256" key="5">
    <source>
        <dbReference type="ARBA" id="ARBA00023211"/>
    </source>
</evidence>
<dbReference type="CDD" id="cd01085">
    <property type="entry name" value="APP"/>
    <property type="match status" value="1"/>
</dbReference>
<evidence type="ECO:0000259" key="7">
    <source>
        <dbReference type="Pfam" id="PF00557"/>
    </source>
</evidence>
<dbReference type="FunFam" id="3.40.350.10:FF:000003">
    <property type="entry name" value="Xaa-pro aminopeptidase P"/>
    <property type="match status" value="1"/>
</dbReference>
<evidence type="ECO:0000256" key="6">
    <source>
        <dbReference type="RuleBase" id="RU000590"/>
    </source>
</evidence>
<feature type="domain" description="Creatinase N-terminal" evidence="8">
    <location>
        <begin position="4"/>
        <end position="136"/>
    </location>
</feature>
<dbReference type="InterPro" id="IPR029149">
    <property type="entry name" value="Creatin/AminoP/Spt16_N"/>
</dbReference>
<evidence type="ECO:0000259" key="9">
    <source>
        <dbReference type="Pfam" id="PF16188"/>
    </source>
</evidence>
<evidence type="ECO:0000256" key="3">
    <source>
        <dbReference type="ARBA" id="ARBA00022723"/>
    </source>
</evidence>
<dbReference type="FunFam" id="3.90.230.10:FF:000007">
    <property type="entry name" value="Xaa-Pro aminopeptidase P"/>
    <property type="match status" value="1"/>
</dbReference>
<gene>
    <name evidence="10" type="ORF">VSP0166_LOCUS4365</name>
</gene>
<name>A0A7S4HTA2_9EUKA</name>
<evidence type="ECO:0000313" key="10">
    <source>
        <dbReference type="EMBL" id="CAE2208813.1"/>
    </source>
</evidence>
<keyword evidence="4" id="KW-0378">Hydrolase</keyword>
<dbReference type="PANTHER" id="PTHR43763">
    <property type="entry name" value="XAA-PRO AMINOPEPTIDASE 1"/>
    <property type="match status" value="1"/>
</dbReference>
<dbReference type="InterPro" id="IPR000587">
    <property type="entry name" value="Creatinase_N"/>
</dbReference>
<dbReference type="Pfam" id="PF16189">
    <property type="entry name" value="Creatinase_N_2"/>
    <property type="match status" value="1"/>
</dbReference>
<dbReference type="GO" id="GO:0005737">
    <property type="term" value="C:cytoplasm"/>
    <property type="evidence" value="ECO:0007669"/>
    <property type="project" value="UniProtKB-ARBA"/>
</dbReference>
<dbReference type="InterPro" id="IPR032416">
    <property type="entry name" value="Peptidase_M24_C"/>
</dbReference>
<dbReference type="SUPFAM" id="SSF53092">
    <property type="entry name" value="Creatinase/prolidase N-terminal domain"/>
    <property type="match status" value="2"/>
</dbReference>
<dbReference type="GO" id="GO:0046872">
    <property type="term" value="F:metal ion binding"/>
    <property type="evidence" value="ECO:0007669"/>
    <property type="project" value="UniProtKB-KW"/>
</dbReference>
<dbReference type="Pfam" id="PF00557">
    <property type="entry name" value="Peptidase_M24"/>
    <property type="match status" value="1"/>
</dbReference>
<evidence type="ECO:0000259" key="8">
    <source>
        <dbReference type="Pfam" id="PF01321"/>
    </source>
</evidence>
<dbReference type="Gene3D" id="3.40.350.10">
    <property type="entry name" value="Creatinase/prolidase N-terminal domain"/>
    <property type="match status" value="2"/>
</dbReference>
<feature type="domain" description="Peptidase M24" evidence="7">
    <location>
        <begin position="305"/>
        <end position="526"/>
    </location>
</feature>